<name>A0A117I102_PAEAM</name>
<protein>
    <submittedName>
        <fullName evidence="1">Uncharacterized protein</fullName>
    </submittedName>
</protein>
<evidence type="ECO:0000313" key="1">
    <source>
        <dbReference type="EMBL" id="GAS81454.1"/>
    </source>
</evidence>
<reference evidence="1 2" key="1">
    <citation type="journal article" date="2016" name="Genome Announc.">
        <title>Draft Genome Sequence of Paenibacillus amylolyticus Heshi-A3, Isolated from Fermented Rice Bran in a Japanese Fermented Seafood Dish.</title>
        <authorList>
            <person name="Akuzawa S."/>
            <person name="Nagaoka J."/>
            <person name="Kanekatsu M."/>
            <person name="Kubota E."/>
            <person name="Ohtake R."/>
            <person name="Suzuki T."/>
            <person name="Kanesaki Y."/>
        </authorList>
    </citation>
    <scope>NUCLEOTIDE SEQUENCE [LARGE SCALE GENOMIC DNA]</scope>
    <source>
        <strain evidence="1 2">Heshi-A3</strain>
    </source>
</reference>
<dbReference type="AlphaFoldDB" id="A0A117I102"/>
<dbReference type="EMBL" id="BCNV01000001">
    <property type="protein sequence ID" value="GAS81454.1"/>
    <property type="molecule type" value="Genomic_DNA"/>
</dbReference>
<proteinExistence type="predicted"/>
<reference evidence="2" key="2">
    <citation type="submission" date="2016-01" db="EMBL/GenBank/DDBJ databases">
        <title>Draft Genome Sequence of Paenibacillus amylolyticus Heshi-A3 that Was Isolated from Fermented Rice Bran with Aging Salted Mackerel, Which Was Named Heshiko as Traditional Fermented Seafood in Japan.</title>
        <authorList>
            <person name="Akuzawa S."/>
            <person name="Nakagawa J."/>
            <person name="Kanekatsu T."/>
            <person name="Kubota E."/>
            <person name="Ohtake R."/>
            <person name="Suzuki T."/>
            <person name="Kanesaki Y."/>
        </authorList>
    </citation>
    <scope>NUCLEOTIDE SEQUENCE [LARGE SCALE GENOMIC DNA]</scope>
    <source>
        <strain evidence="2">Heshi-A3</strain>
    </source>
</reference>
<comment type="caution">
    <text evidence="1">The sequence shown here is derived from an EMBL/GenBank/DDBJ whole genome shotgun (WGS) entry which is preliminary data.</text>
</comment>
<evidence type="ECO:0000313" key="2">
    <source>
        <dbReference type="Proteomes" id="UP000069697"/>
    </source>
</evidence>
<gene>
    <name evidence="1" type="ORF">PAHA3_1528</name>
</gene>
<sequence>MIASCDVGIQQEMSADPRISSMEIIRYDMQRLPCIETEHVTCYCGLFKISCGETHGFAEFKLSEGAHPTDLVHWASVFRRLRGMQPTQAIRHIEQHREIWGNERVLFVEEAVRNLLFNLETRNDGSSKLSREEIRTFLMHYALTYYSF</sequence>
<dbReference type="RefSeq" id="WP_062834157.1">
    <property type="nucleotide sequence ID" value="NZ_BCNV01000001.1"/>
</dbReference>
<organism evidence="1 2">
    <name type="scientific">Paenibacillus amylolyticus</name>
    <dbReference type="NCBI Taxonomy" id="1451"/>
    <lineage>
        <taxon>Bacteria</taxon>
        <taxon>Bacillati</taxon>
        <taxon>Bacillota</taxon>
        <taxon>Bacilli</taxon>
        <taxon>Bacillales</taxon>
        <taxon>Paenibacillaceae</taxon>
        <taxon>Paenibacillus</taxon>
    </lineage>
</organism>
<dbReference type="Proteomes" id="UP000069697">
    <property type="component" value="Unassembled WGS sequence"/>
</dbReference>
<accession>A0A117I102</accession>